<organism evidence="1">
    <name type="scientific">Spodoptera frugiperda</name>
    <name type="common">Fall armyworm</name>
    <dbReference type="NCBI Taxonomy" id="7108"/>
    <lineage>
        <taxon>Eukaryota</taxon>
        <taxon>Metazoa</taxon>
        <taxon>Ecdysozoa</taxon>
        <taxon>Arthropoda</taxon>
        <taxon>Hexapoda</taxon>
        <taxon>Insecta</taxon>
        <taxon>Pterygota</taxon>
        <taxon>Neoptera</taxon>
        <taxon>Endopterygota</taxon>
        <taxon>Lepidoptera</taxon>
        <taxon>Glossata</taxon>
        <taxon>Ditrysia</taxon>
        <taxon>Noctuoidea</taxon>
        <taxon>Noctuidae</taxon>
        <taxon>Amphipyrinae</taxon>
        <taxon>Spodoptera</taxon>
    </lineage>
</organism>
<protein>
    <submittedName>
        <fullName evidence="1">SFRICE_029034</fullName>
    </submittedName>
</protein>
<reference evidence="1" key="1">
    <citation type="submission" date="2016-07" db="EMBL/GenBank/DDBJ databases">
        <authorList>
            <person name="Bretaudeau A."/>
        </authorList>
    </citation>
    <scope>NUCLEOTIDE SEQUENCE</scope>
    <source>
        <strain evidence="1">Rice</strain>
        <tissue evidence="1">Whole body</tissue>
    </source>
</reference>
<name>A0A2H1W1Y3_SPOFR</name>
<proteinExistence type="predicted"/>
<accession>A0A2H1W1Y3</accession>
<evidence type="ECO:0000313" key="1">
    <source>
        <dbReference type="EMBL" id="SOQ46524.1"/>
    </source>
</evidence>
<dbReference type="AlphaFoldDB" id="A0A2H1W1Y3"/>
<dbReference type="EMBL" id="ODYU01005558">
    <property type="protein sequence ID" value="SOQ46524.1"/>
    <property type="molecule type" value="Genomic_DNA"/>
</dbReference>
<gene>
    <name evidence="1" type="ORF">SFRICE_029034</name>
</gene>
<sequence length="169" mass="18998">MMRPTVARLPISNLFTRALKTPRLYPLGNTDSGKEFHSLAAEKTSRSFTNPFARCCNNTHRPDTSTSYKDHRGQGCLEEVVKRPSVMKRTAEKRRTWSIHQDITKENSKLCNATSRLLSPKVYAGVLITTRNAAIQLHSKIVIKPLMVAIRPPQMGPSRADADPQLRTT</sequence>